<organism evidence="10 11">
    <name type="scientific">Bradyrhizobium yuanmingense</name>
    <dbReference type="NCBI Taxonomy" id="108015"/>
    <lineage>
        <taxon>Bacteria</taxon>
        <taxon>Pseudomonadati</taxon>
        <taxon>Pseudomonadota</taxon>
        <taxon>Alphaproteobacteria</taxon>
        <taxon>Hyphomicrobiales</taxon>
        <taxon>Nitrobacteraceae</taxon>
        <taxon>Bradyrhizobium</taxon>
    </lineage>
</organism>
<dbReference type="GO" id="GO:0022857">
    <property type="term" value="F:transmembrane transporter activity"/>
    <property type="evidence" value="ECO:0007669"/>
    <property type="project" value="InterPro"/>
</dbReference>
<keyword evidence="4" id="KW-1003">Cell membrane</keyword>
<feature type="transmembrane region" description="Helical" evidence="8">
    <location>
        <begin position="397"/>
        <end position="420"/>
    </location>
</feature>
<dbReference type="PROSITE" id="PS50850">
    <property type="entry name" value="MFS"/>
    <property type="match status" value="1"/>
</dbReference>
<dbReference type="Gene3D" id="1.20.1250.20">
    <property type="entry name" value="MFS general substrate transporter like domains"/>
    <property type="match status" value="1"/>
</dbReference>
<feature type="transmembrane region" description="Helical" evidence="8">
    <location>
        <begin position="172"/>
        <end position="193"/>
    </location>
</feature>
<evidence type="ECO:0000259" key="9">
    <source>
        <dbReference type="PROSITE" id="PS50850"/>
    </source>
</evidence>
<dbReference type="Proteomes" id="UP000183174">
    <property type="component" value="Unassembled WGS sequence"/>
</dbReference>
<gene>
    <name evidence="10" type="ORF">GA0061099_1001452</name>
</gene>
<proteinExistence type="inferred from homology"/>
<dbReference type="PANTHER" id="PTHR43271:SF2">
    <property type="entry name" value="BLL2771 PROTEIN"/>
    <property type="match status" value="1"/>
</dbReference>
<sequence>MTGSAVVSKDEARARGMRERNDMTDLSASIKPIATTMNAHSPGFAFRSLVIGLTAFLTVVDLFATQAILPSLTRHYGVTPAAMGFAVNASTFGMAAASLVVGFFSPRIDRRTGILLSLALLAVPTSLLAVAPNLAVFTALRVAQGLSMASAFALTLAYLGEQCSAMDAGGAFAAYITGNVASNLVGRLISAALADGLGLAWNFYFFAALNLTGAALVYFTVNRVRPMHAMMPAAAPLAATIAHWRNPQLRASFGIGFCILFAFIGTFTYVNFVLVRPPLSLGMMDLGLVYFVFLPSIVTTLLAGRVAARLGTRPTIWGALAVAGLGLPLMLSPRLGEVLAGMVLVGVGTFFAQAAATGFVGQAAADNRGIASGTYLTCYFCGGLVGTAVLGRLFDAFGWQACVFGVGAALAAAALLTFALKR</sequence>
<dbReference type="InterPro" id="IPR036259">
    <property type="entry name" value="MFS_trans_sf"/>
</dbReference>
<feature type="transmembrane region" description="Helical" evidence="8">
    <location>
        <begin position="287"/>
        <end position="308"/>
    </location>
</feature>
<feature type="transmembrane region" description="Helical" evidence="8">
    <location>
        <begin position="373"/>
        <end position="391"/>
    </location>
</feature>
<evidence type="ECO:0000313" key="10">
    <source>
        <dbReference type="EMBL" id="SCB09917.1"/>
    </source>
</evidence>
<dbReference type="InterPro" id="IPR011701">
    <property type="entry name" value="MFS"/>
</dbReference>
<dbReference type="Pfam" id="PF07690">
    <property type="entry name" value="MFS_1"/>
    <property type="match status" value="1"/>
</dbReference>
<keyword evidence="3" id="KW-0813">Transport</keyword>
<feature type="transmembrane region" description="Helical" evidence="8">
    <location>
        <begin position="253"/>
        <end position="275"/>
    </location>
</feature>
<feature type="transmembrane region" description="Helical" evidence="8">
    <location>
        <begin position="115"/>
        <end position="136"/>
    </location>
</feature>
<feature type="transmembrane region" description="Helical" evidence="8">
    <location>
        <begin position="142"/>
        <end position="160"/>
    </location>
</feature>
<accession>A0A1C3U397</accession>
<feature type="transmembrane region" description="Helical" evidence="8">
    <location>
        <begin position="315"/>
        <end position="332"/>
    </location>
</feature>
<feature type="transmembrane region" description="Helical" evidence="8">
    <location>
        <begin position="81"/>
        <end position="103"/>
    </location>
</feature>
<comment type="subcellular location">
    <subcellularLocation>
        <location evidence="1">Cell membrane</location>
        <topology evidence="1">Multi-pass membrane protein</topology>
    </subcellularLocation>
</comment>
<evidence type="ECO:0000256" key="6">
    <source>
        <dbReference type="ARBA" id="ARBA00022989"/>
    </source>
</evidence>
<dbReference type="EMBL" id="FMAE01000001">
    <property type="protein sequence ID" value="SCB09917.1"/>
    <property type="molecule type" value="Genomic_DNA"/>
</dbReference>
<evidence type="ECO:0000256" key="2">
    <source>
        <dbReference type="ARBA" id="ARBA00008335"/>
    </source>
</evidence>
<dbReference type="InterPro" id="IPR020846">
    <property type="entry name" value="MFS_dom"/>
</dbReference>
<evidence type="ECO:0000256" key="4">
    <source>
        <dbReference type="ARBA" id="ARBA00022475"/>
    </source>
</evidence>
<keyword evidence="5 8" id="KW-0812">Transmembrane</keyword>
<evidence type="ECO:0000313" key="11">
    <source>
        <dbReference type="Proteomes" id="UP000183174"/>
    </source>
</evidence>
<dbReference type="GO" id="GO:0005886">
    <property type="term" value="C:plasma membrane"/>
    <property type="evidence" value="ECO:0007669"/>
    <property type="project" value="UniProtKB-SubCell"/>
</dbReference>
<feature type="transmembrane region" description="Helical" evidence="8">
    <location>
        <begin position="44"/>
        <end position="69"/>
    </location>
</feature>
<dbReference type="AlphaFoldDB" id="A0A1C3U397"/>
<feature type="domain" description="Major facilitator superfamily (MFS) profile" evidence="9">
    <location>
        <begin position="47"/>
        <end position="422"/>
    </location>
</feature>
<protein>
    <submittedName>
        <fullName evidence="10">Predicted arabinose efflux permease, MFS family</fullName>
    </submittedName>
</protein>
<dbReference type="SUPFAM" id="SSF103473">
    <property type="entry name" value="MFS general substrate transporter"/>
    <property type="match status" value="1"/>
</dbReference>
<feature type="transmembrane region" description="Helical" evidence="8">
    <location>
        <begin position="338"/>
        <end position="361"/>
    </location>
</feature>
<dbReference type="CDD" id="cd17324">
    <property type="entry name" value="MFS_NepI_like"/>
    <property type="match status" value="1"/>
</dbReference>
<feature type="transmembrane region" description="Helical" evidence="8">
    <location>
        <begin position="199"/>
        <end position="221"/>
    </location>
</feature>
<evidence type="ECO:0000256" key="3">
    <source>
        <dbReference type="ARBA" id="ARBA00022448"/>
    </source>
</evidence>
<keyword evidence="6 8" id="KW-1133">Transmembrane helix</keyword>
<evidence type="ECO:0000256" key="1">
    <source>
        <dbReference type="ARBA" id="ARBA00004651"/>
    </source>
</evidence>
<keyword evidence="7 8" id="KW-0472">Membrane</keyword>
<comment type="similarity">
    <text evidence="2">Belongs to the major facilitator superfamily.</text>
</comment>
<evidence type="ECO:0000256" key="5">
    <source>
        <dbReference type="ARBA" id="ARBA00022692"/>
    </source>
</evidence>
<name>A0A1C3U397_9BRAD</name>
<dbReference type="PANTHER" id="PTHR43271">
    <property type="entry name" value="BLL2771 PROTEIN"/>
    <property type="match status" value="1"/>
</dbReference>
<reference evidence="10 11" key="1">
    <citation type="submission" date="2016-08" db="EMBL/GenBank/DDBJ databases">
        <authorList>
            <person name="Seilhamer J.J."/>
        </authorList>
    </citation>
    <scope>NUCLEOTIDE SEQUENCE [LARGE SCALE GENOMIC DNA]</scope>
    <source>
        <strain evidence="10 11">CCBAU 10071</strain>
    </source>
</reference>
<evidence type="ECO:0000256" key="7">
    <source>
        <dbReference type="ARBA" id="ARBA00023136"/>
    </source>
</evidence>
<evidence type="ECO:0000256" key="8">
    <source>
        <dbReference type="SAM" id="Phobius"/>
    </source>
</evidence>